<evidence type="ECO:0000256" key="5">
    <source>
        <dbReference type="ARBA" id="ARBA00022801"/>
    </source>
</evidence>
<evidence type="ECO:0000256" key="6">
    <source>
        <dbReference type="ARBA" id="ARBA00022824"/>
    </source>
</evidence>
<dbReference type="GO" id="GO:0005789">
    <property type="term" value="C:endoplasmic reticulum membrane"/>
    <property type="evidence" value="ECO:0007669"/>
    <property type="project" value="UniProtKB-SubCell"/>
</dbReference>
<proteinExistence type="inferred from homology"/>
<feature type="compositionally biased region" description="Low complexity" evidence="11">
    <location>
        <begin position="150"/>
        <end position="161"/>
    </location>
</feature>
<organism evidence="14 15">
    <name type="scientific">Saitozyma podzolica</name>
    <dbReference type="NCBI Taxonomy" id="1890683"/>
    <lineage>
        <taxon>Eukaryota</taxon>
        <taxon>Fungi</taxon>
        <taxon>Dikarya</taxon>
        <taxon>Basidiomycota</taxon>
        <taxon>Agaricomycotina</taxon>
        <taxon>Tremellomycetes</taxon>
        <taxon>Tremellales</taxon>
        <taxon>Trimorphomycetaceae</taxon>
        <taxon>Saitozyma</taxon>
    </lineage>
</organism>
<dbReference type="PANTHER" id="PTHR13046:SF0">
    <property type="entry name" value="CAAX PRENYL PROTEASE 2"/>
    <property type="match status" value="1"/>
</dbReference>
<feature type="transmembrane region" description="Helical" evidence="12">
    <location>
        <begin position="20"/>
        <end position="41"/>
    </location>
</feature>
<keyword evidence="15" id="KW-1185">Reference proteome</keyword>
<dbReference type="EC" id="3.4.26.1" evidence="10"/>
<reference evidence="14 15" key="1">
    <citation type="submission" date="2018-11" db="EMBL/GenBank/DDBJ databases">
        <title>Genome sequence of Saitozyma podzolica DSM 27192.</title>
        <authorList>
            <person name="Aliyu H."/>
            <person name="Gorte O."/>
            <person name="Ochsenreither K."/>
        </authorList>
    </citation>
    <scope>NUCLEOTIDE SEQUENCE [LARGE SCALE GENOMIC DNA]</scope>
    <source>
        <strain evidence="14 15">DSM 27192</strain>
    </source>
</reference>
<feature type="domain" description="CAAX prenyl protease 2/Lysostaphin resistance protein A-like" evidence="13">
    <location>
        <begin position="320"/>
        <end position="425"/>
    </location>
</feature>
<evidence type="ECO:0000256" key="12">
    <source>
        <dbReference type="SAM" id="Phobius"/>
    </source>
</evidence>
<evidence type="ECO:0000313" key="15">
    <source>
        <dbReference type="Proteomes" id="UP000279259"/>
    </source>
</evidence>
<dbReference type="PANTHER" id="PTHR13046">
    <property type="entry name" value="PROTEASE U48 CAAX PRENYL PROTEASE RCE1"/>
    <property type="match status" value="1"/>
</dbReference>
<evidence type="ECO:0000256" key="1">
    <source>
        <dbReference type="ARBA" id="ARBA00004477"/>
    </source>
</evidence>
<feature type="transmembrane region" description="Helical" evidence="12">
    <location>
        <begin position="412"/>
        <end position="430"/>
    </location>
</feature>
<evidence type="ECO:0000259" key="13">
    <source>
        <dbReference type="Pfam" id="PF02517"/>
    </source>
</evidence>
<comment type="similarity">
    <text evidence="2">Belongs to the peptidase U48 family.</text>
</comment>
<keyword evidence="5" id="KW-0378">Hydrolase</keyword>
<dbReference type="STRING" id="1890683.A0A427YH77"/>
<name>A0A427YH77_9TREE</name>
<evidence type="ECO:0000256" key="9">
    <source>
        <dbReference type="ARBA" id="ARBA00047280"/>
    </source>
</evidence>
<feature type="transmembrane region" description="Helical" evidence="12">
    <location>
        <begin position="214"/>
        <end position="232"/>
    </location>
</feature>
<feature type="region of interest" description="Disordered" evidence="11">
    <location>
        <begin position="48"/>
        <end position="208"/>
    </location>
</feature>
<dbReference type="Pfam" id="PF02517">
    <property type="entry name" value="Rce1-like"/>
    <property type="match status" value="1"/>
</dbReference>
<evidence type="ECO:0000256" key="10">
    <source>
        <dbReference type="ARBA" id="ARBA00049729"/>
    </source>
</evidence>
<comment type="catalytic activity">
    <reaction evidence="9">
        <text>Hydrolyzes the peptide bond -P2-(S-farnesyl or geranylgeranyl)C-P1'-P2'-P3'-COOH where P1' and P2' are amino acids with aliphatic sidechains and P3' is any C-terminal residue.</text>
        <dbReference type="EC" id="3.4.26.1"/>
    </reaction>
</comment>
<dbReference type="InterPro" id="IPR003675">
    <property type="entry name" value="Rce1/LyrA-like_dom"/>
</dbReference>
<feature type="compositionally biased region" description="Polar residues" evidence="11">
    <location>
        <begin position="94"/>
        <end position="103"/>
    </location>
</feature>
<dbReference type="EMBL" id="RSCD01000010">
    <property type="protein sequence ID" value="RSH90509.1"/>
    <property type="molecule type" value="Genomic_DNA"/>
</dbReference>
<keyword evidence="8 12" id="KW-0472">Membrane</keyword>
<dbReference type="InterPro" id="IPR039731">
    <property type="entry name" value="Rce1"/>
</dbReference>
<feature type="transmembrane region" description="Helical" evidence="12">
    <location>
        <begin position="380"/>
        <end position="406"/>
    </location>
</feature>
<keyword evidence="3" id="KW-0645">Protease</keyword>
<dbReference type="Proteomes" id="UP000279259">
    <property type="component" value="Unassembled WGS sequence"/>
</dbReference>
<gene>
    <name evidence="14" type="ORF">EHS25_001114</name>
</gene>
<feature type="transmembrane region" description="Helical" evidence="12">
    <location>
        <begin position="272"/>
        <end position="290"/>
    </location>
</feature>
<dbReference type="GO" id="GO:0071586">
    <property type="term" value="P:CAAX-box protein processing"/>
    <property type="evidence" value="ECO:0007669"/>
    <property type="project" value="InterPro"/>
</dbReference>
<evidence type="ECO:0000256" key="2">
    <source>
        <dbReference type="ARBA" id="ARBA00006897"/>
    </source>
</evidence>
<feature type="compositionally biased region" description="Basic residues" evidence="11">
    <location>
        <begin position="187"/>
        <end position="198"/>
    </location>
</feature>
<feature type="compositionally biased region" description="Polar residues" evidence="11">
    <location>
        <begin position="135"/>
        <end position="149"/>
    </location>
</feature>
<evidence type="ECO:0000256" key="3">
    <source>
        <dbReference type="ARBA" id="ARBA00022670"/>
    </source>
</evidence>
<feature type="transmembrane region" description="Helical" evidence="12">
    <location>
        <begin position="244"/>
        <end position="260"/>
    </location>
</feature>
<sequence length="462" mass="49386">MVGAPSLPAELAGGIPASTAHALSFLFTTSYVGSIYLSNLFSRPGPSLDGQAEGVSSSLGPEPAVTPGIARRSGYSSADEKTSTSTSAFHTAHDNGQTHANSQAHTHAHAHALGHPHPALPPIQSTDADSHPEDFTSTPISSGSVTPLDTASSSAISTPASRDVVQGDGPNVNLDFEQLNGHEHEHEHHHHHQHHAHGPKPGDRDHPETIKRRMTAVGLATAGSILGVWIVVRHAGGYTARESIRPTLILLGIPTALPTLPPTHLASLARAALPYLLAPTLLLGPLYAMWLDGTLPLQGYGSLTHRIKGLWASWGLVEMRNYVVGPLTEELVFRSTILAVSSLARLSLASLVFATPLWFGVAHAHHAWEVYRKSERGRAAAIRALAGCAFQLTYTTLFGWFAAYLFLRTRSVLPPLAAHVYCNIMGIYLPGTAIRRYPSKRTAIWTSYLAGIAGFAFGLTRL</sequence>
<keyword evidence="7 12" id="KW-1133">Transmembrane helix</keyword>
<comment type="subcellular location">
    <subcellularLocation>
        <location evidence="1">Endoplasmic reticulum membrane</location>
        <topology evidence="1">Multi-pass membrane protein</topology>
    </subcellularLocation>
</comment>
<protein>
    <recommendedName>
        <fullName evidence="10">intramembrane prenyl-peptidase Rce1</fullName>
        <ecNumber evidence="10">3.4.26.1</ecNumber>
    </recommendedName>
</protein>
<dbReference type="OrthoDB" id="271604at2759"/>
<accession>A0A427YH77</accession>
<keyword evidence="4 12" id="KW-0812">Transmembrane</keyword>
<evidence type="ECO:0000313" key="14">
    <source>
        <dbReference type="EMBL" id="RSH90509.1"/>
    </source>
</evidence>
<keyword evidence="6" id="KW-0256">Endoplasmic reticulum</keyword>
<evidence type="ECO:0000256" key="11">
    <source>
        <dbReference type="SAM" id="MobiDB-lite"/>
    </source>
</evidence>
<feature type="transmembrane region" description="Helical" evidence="12">
    <location>
        <begin position="337"/>
        <end position="359"/>
    </location>
</feature>
<evidence type="ECO:0000256" key="7">
    <source>
        <dbReference type="ARBA" id="ARBA00022989"/>
    </source>
</evidence>
<dbReference type="AlphaFoldDB" id="A0A427YH77"/>
<evidence type="ECO:0000256" key="4">
    <source>
        <dbReference type="ARBA" id="ARBA00022692"/>
    </source>
</evidence>
<evidence type="ECO:0000256" key="8">
    <source>
        <dbReference type="ARBA" id="ARBA00023136"/>
    </source>
</evidence>
<comment type="caution">
    <text evidence="14">The sequence shown here is derived from an EMBL/GenBank/DDBJ whole genome shotgun (WGS) entry which is preliminary data.</text>
</comment>
<feature type="transmembrane region" description="Helical" evidence="12">
    <location>
        <begin position="442"/>
        <end position="460"/>
    </location>
</feature>
<dbReference type="GO" id="GO:0004222">
    <property type="term" value="F:metalloendopeptidase activity"/>
    <property type="evidence" value="ECO:0007669"/>
    <property type="project" value="InterPro"/>
</dbReference>